<dbReference type="InterPro" id="IPR039650">
    <property type="entry name" value="HdrA-like"/>
</dbReference>
<dbReference type="RefSeq" id="WP_308983496.1">
    <property type="nucleotide sequence ID" value="NZ_JARXIC010000001.1"/>
</dbReference>
<keyword evidence="2" id="KW-0479">Metal-binding</keyword>
<dbReference type="PANTHER" id="PTHR43498">
    <property type="entry name" value="FERREDOXIN:COB-COM HETERODISULFIDE REDUCTASE SUBUNIT A"/>
    <property type="match status" value="1"/>
</dbReference>
<dbReference type="Pfam" id="PF12831">
    <property type="entry name" value="FAD_oxidored"/>
    <property type="match status" value="1"/>
</dbReference>
<evidence type="ECO:0000256" key="5">
    <source>
        <dbReference type="ARBA" id="ARBA00023014"/>
    </source>
</evidence>
<keyword evidence="1" id="KW-0004">4Fe-4S</keyword>
<evidence type="ECO:0000313" key="7">
    <source>
        <dbReference type="EMBL" id="MDQ8192988.1"/>
    </source>
</evidence>
<evidence type="ECO:0000256" key="2">
    <source>
        <dbReference type="ARBA" id="ARBA00022723"/>
    </source>
</evidence>
<evidence type="ECO:0000256" key="3">
    <source>
        <dbReference type="ARBA" id="ARBA00023002"/>
    </source>
</evidence>
<dbReference type="EMBL" id="JARXIC010000001">
    <property type="protein sequence ID" value="MDQ8192988.1"/>
    <property type="molecule type" value="Genomic_DNA"/>
</dbReference>
<keyword evidence="4" id="KW-0408">Iron</keyword>
<dbReference type="InterPro" id="IPR008979">
    <property type="entry name" value="Galactose-bd-like_sf"/>
</dbReference>
<dbReference type="SUPFAM" id="SSF49785">
    <property type="entry name" value="Galactose-binding domain-like"/>
    <property type="match status" value="1"/>
</dbReference>
<evidence type="ECO:0000256" key="6">
    <source>
        <dbReference type="SAM" id="MobiDB-lite"/>
    </source>
</evidence>
<name>A0ABU1AE78_9BACT</name>
<dbReference type="PRINTS" id="PR00368">
    <property type="entry name" value="FADPNR"/>
</dbReference>
<dbReference type="Proteomes" id="UP001243717">
    <property type="component" value="Unassembled WGS sequence"/>
</dbReference>
<reference evidence="7 8" key="1">
    <citation type="submission" date="2023-04" db="EMBL/GenBank/DDBJ databases">
        <title>A novel bacteria isolated from coastal sediment.</title>
        <authorList>
            <person name="Liu X.-J."/>
            <person name="Du Z.-J."/>
        </authorList>
    </citation>
    <scope>NUCLEOTIDE SEQUENCE [LARGE SCALE GENOMIC DNA]</scope>
    <source>
        <strain evidence="7 8">SDUM461004</strain>
    </source>
</reference>
<dbReference type="PANTHER" id="PTHR43498:SF1">
    <property type="entry name" value="COB--COM HETERODISULFIDE REDUCTASE IRON-SULFUR SUBUNIT A"/>
    <property type="match status" value="1"/>
</dbReference>
<dbReference type="SUPFAM" id="SSF51905">
    <property type="entry name" value="FAD/NAD(P)-binding domain"/>
    <property type="match status" value="1"/>
</dbReference>
<gene>
    <name evidence="7" type="ORF">QEH59_01025</name>
</gene>
<dbReference type="Gene3D" id="3.50.50.60">
    <property type="entry name" value="FAD/NAD(P)-binding domain"/>
    <property type="match status" value="1"/>
</dbReference>
<keyword evidence="3" id="KW-0560">Oxidoreductase</keyword>
<feature type="compositionally biased region" description="Low complexity" evidence="6">
    <location>
        <begin position="470"/>
        <end position="481"/>
    </location>
</feature>
<dbReference type="InterPro" id="IPR036188">
    <property type="entry name" value="FAD/NAD-bd_sf"/>
</dbReference>
<keyword evidence="8" id="KW-1185">Reference proteome</keyword>
<evidence type="ECO:0000256" key="4">
    <source>
        <dbReference type="ARBA" id="ARBA00023004"/>
    </source>
</evidence>
<accession>A0ABU1AE78</accession>
<organism evidence="7 8">
    <name type="scientific">Thalassobacterium sedimentorum</name>
    <dbReference type="NCBI Taxonomy" id="3041258"/>
    <lineage>
        <taxon>Bacteria</taxon>
        <taxon>Pseudomonadati</taxon>
        <taxon>Verrucomicrobiota</taxon>
        <taxon>Opitutia</taxon>
        <taxon>Puniceicoccales</taxon>
        <taxon>Coraliomargaritaceae</taxon>
        <taxon>Thalassobacterium</taxon>
    </lineage>
</organism>
<comment type="caution">
    <text evidence="7">The sequence shown here is derived from an EMBL/GenBank/DDBJ whole genome shotgun (WGS) entry which is preliminary data.</text>
</comment>
<keyword evidence="5" id="KW-0411">Iron-sulfur</keyword>
<sequence length="644" mass="70224">MTTTVTTQSQLNCDVCVAGGGPAGVPAAIAAARNGAKVILCQDRPVLGGNASSEIRMHIVGADGSGKRGSALATETREGGIIEEIRLENAVKNPQRSNSMMDLILFDMCQREPNLTLMLNTCVTAAQVEEGVIRSVTAERQSTEDVFQINAKIFIDCTGDGRLGVEAGAEFYEGRESKAEFGESMAQESHDSKRLGSTLLFQARKHDKPMPFTPPSWAKPFTERELHLRNHAAAGDTDCGFDYGYWWVEWGGCLDTIKDNETIRDNLMAIMMGAWDHVKNGDPTDPNYPNPDSHGASHWALDWFGFVPGKRESRRFKGLHTITELDVMAGNAFPDSIAYGGWPIDTHPPEGIDAIDERPAVQHEVPYLFDIPLSACVSRNIPNLMFAGRNISATHLGFAATRVMATCAVMGQGVGVAAAYATQKDLQPVDLPKNTAAMRAIQQELLREDAYLIDPQNEDPRDLARAAKVSASSEQSGGEAANVLSGQTRATHGPKGVAPQRMKSGIHRWMSDPTQGLPASLELSWDQPVKVGEVQLIFDTGLHRVLTLSMSGGYTNLMQWGQPQEETVAAYKIEVERDGSWQTLAEVADNYLRRRCHAAEEAALTSRLRLTVLGTHGLDHARVCEIRVYPEATPGFLQDTNIDA</sequence>
<feature type="region of interest" description="Disordered" evidence="6">
    <location>
        <begin position="465"/>
        <end position="500"/>
    </location>
</feature>
<proteinExistence type="predicted"/>
<protein>
    <submittedName>
        <fullName evidence="7">FAD-dependent oxidoreductase</fullName>
    </submittedName>
</protein>
<evidence type="ECO:0000313" key="8">
    <source>
        <dbReference type="Proteomes" id="UP001243717"/>
    </source>
</evidence>
<dbReference type="Gene3D" id="2.60.120.260">
    <property type="entry name" value="Galactose-binding domain-like"/>
    <property type="match status" value="1"/>
</dbReference>
<evidence type="ECO:0000256" key="1">
    <source>
        <dbReference type="ARBA" id="ARBA00022485"/>
    </source>
</evidence>